<evidence type="ECO:0000313" key="2">
    <source>
        <dbReference type="EMBL" id="KAK5527697.1"/>
    </source>
</evidence>
<feature type="transmembrane region" description="Helical" evidence="1">
    <location>
        <begin position="132"/>
        <end position="151"/>
    </location>
</feature>
<dbReference type="PANTHER" id="PTHR31794:SF2">
    <property type="entry name" value="AUXIN EFFLUX TRANSPORTER FAMILY PROTEIN (EUROFUNG)"/>
    <property type="match status" value="1"/>
</dbReference>
<keyword evidence="1" id="KW-1133">Transmembrane helix</keyword>
<dbReference type="GO" id="GO:0005783">
    <property type="term" value="C:endoplasmic reticulum"/>
    <property type="evidence" value="ECO:0007669"/>
    <property type="project" value="TreeGrafter"/>
</dbReference>
<comment type="caution">
    <text evidence="2">The sequence shown here is derived from an EMBL/GenBank/DDBJ whole genome shotgun (WGS) entry which is preliminary data.</text>
</comment>
<dbReference type="EMBL" id="JAXLQG010000036">
    <property type="protein sequence ID" value="KAK5527697.1"/>
    <property type="molecule type" value="Genomic_DNA"/>
</dbReference>
<dbReference type="PANTHER" id="PTHR31794">
    <property type="entry name" value="AUXIN EFFLUX TRANSPORTER FAMILY PROTEIN (EUROFUNG)"/>
    <property type="match status" value="1"/>
</dbReference>
<keyword evidence="1" id="KW-0472">Membrane</keyword>
<organism evidence="2 3">
    <name type="scientific">Vermiconidia calcicola</name>
    <dbReference type="NCBI Taxonomy" id="1690605"/>
    <lineage>
        <taxon>Eukaryota</taxon>
        <taxon>Fungi</taxon>
        <taxon>Dikarya</taxon>
        <taxon>Ascomycota</taxon>
        <taxon>Pezizomycotina</taxon>
        <taxon>Dothideomycetes</taxon>
        <taxon>Dothideomycetidae</taxon>
        <taxon>Mycosphaerellales</taxon>
        <taxon>Extremaceae</taxon>
        <taxon>Vermiconidia</taxon>
    </lineage>
</organism>
<feature type="transmembrane region" description="Helical" evidence="1">
    <location>
        <begin position="97"/>
        <end position="120"/>
    </location>
</feature>
<evidence type="ECO:0000256" key="1">
    <source>
        <dbReference type="SAM" id="Phobius"/>
    </source>
</evidence>
<name>A0AAV9PQ80_9PEZI</name>
<evidence type="ECO:0008006" key="4">
    <source>
        <dbReference type="Google" id="ProtNLM"/>
    </source>
</evidence>
<gene>
    <name evidence="2" type="ORF">LTR25_010975</name>
</gene>
<dbReference type="Proteomes" id="UP001345827">
    <property type="component" value="Unassembled WGS sequence"/>
</dbReference>
<evidence type="ECO:0000313" key="3">
    <source>
        <dbReference type="Proteomes" id="UP001345827"/>
    </source>
</evidence>
<protein>
    <recommendedName>
        <fullName evidence="4">H(+)-exporting diphosphatase</fullName>
    </recommendedName>
</protein>
<sequence length="175" mass="18416">MALVPVCIARTGGVVGTYVAPSFASLIAAATVGSVPAIKDYFTTESFIKDSFVNAASQLADVAIPTWLVVLGGRAARCGPTPQIFTQGELRDDSSTVILTSLLASMLLPVLFMSALLALFTGNKLVLAFNDPSFLLVSILVAGSPVAYELVEISGQRKACPSLMRRIVHQAWTIG</sequence>
<proteinExistence type="predicted"/>
<reference evidence="2 3" key="1">
    <citation type="submission" date="2023-06" db="EMBL/GenBank/DDBJ databases">
        <title>Black Yeasts Isolated from many extreme environments.</title>
        <authorList>
            <person name="Coleine C."/>
            <person name="Stajich J.E."/>
            <person name="Selbmann L."/>
        </authorList>
    </citation>
    <scope>NUCLEOTIDE SEQUENCE [LARGE SCALE GENOMIC DNA]</scope>
    <source>
        <strain evidence="2 3">CCFEE 5887</strain>
    </source>
</reference>
<keyword evidence="1" id="KW-0812">Transmembrane</keyword>
<keyword evidence="3" id="KW-1185">Reference proteome</keyword>
<dbReference type="AlphaFoldDB" id="A0AAV9PQ80"/>
<accession>A0AAV9PQ80</accession>